<feature type="transmembrane region" description="Helical" evidence="5">
    <location>
        <begin position="161"/>
        <end position="183"/>
    </location>
</feature>
<keyword evidence="5" id="KW-0813">Transport</keyword>
<feature type="transmembrane region" description="Helical" evidence="5">
    <location>
        <begin position="78"/>
        <end position="99"/>
    </location>
</feature>
<evidence type="ECO:0000256" key="4">
    <source>
        <dbReference type="ARBA" id="ARBA00023136"/>
    </source>
</evidence>
<evidence type="ECO:0000313" key="7">
    <source>
        <dbReference type="Proteomes" id="UP000798488"/>
    </source>
</evidence>
<dbReference type="NCBIfam" id="TIGR00945">
    <property type="entry name" value="tatC"/>
    <property type="match status" value="1"/>
</dbReference>
<protein>
    <recommendedName>
        <fullName evidence="5">Sec-independent protein translocase protein TatC</fullName>
    </recommendedName>
</protein>
<dbReference type="Pfam" id="PF00902">
    <property type="entry name" value="TatC"/>
    <property type="match status" value="1"/>
</dbReference>
<dbReference type="HAMAP" id="MF_00902">
    <property type="entry name" value="TatC"/>
    <property type="match status" value="1"/>
</dbReference>
<keyword evidence="5" id="KW-1003">Cell membrane</keyword>
<keyword evidence="7" id="KW-1185">Reference proteome</keyword>
<accession>A0A9D2WMG6</accession>
<organism evidence="6 7">
    <name type="scientific">Sporotomaculum syntrophicum</name>
    <dbReference type="NCBI Taxonomy" id="182264"/>
    <lineage>
        <taxon>Bacteria</taxon>
        <taxon>Bacillati</taxon>
        <taxon>Bacillota</taxon>
        <taxon>Clostridia</taxon>
        <taxon>Eubacteriales</taxon>
        <taxon>Desulfallaceae</taxon>
        <taxon>Sporotomaculum</taxon>
    </lineage>
</organism>
<dbReference type="GO" id="GO:0009977">
    <property type="term" value="F:proton motive force dependent protein transmembrane transporter activity"/>
    <property type="evidence" value="ECO:0007669"/>
    <property type="project" value="TreeGrafter"/>
</dbReference>
<comment type="similarity">
    <text evidence="5">Belongs to the TatC family.</text>
</comment>
<dbReference type="GO" id="GO:0043953">
    <property type="term" value="P:protein transport by the Tat complex"/>
    <property type="evidence" value="ECO:0007669"/>
    <property type="project" value="UniProtKB-UniRule"/>
</dbReference>
<dbReference type="PANTHER" id="PTHR30371:SF0">
    <property type="entry name" value="SEC-INDEPENDENT PROTEIN TRANSLOCASE PROTEIN TATC, CHLOROPLASTIC-RELATED"/>
    <property type="match status" value="1"/>
</dbReference>
<comment type="function">
    <text evidence="5">Part of the twin-arginine translocation (Tat) system that transports large folded proteins containing a characteristic twin-arginine motif in their signal peptide across membranes.</text>
</comment>
<comment type="subcellular location">
    <subcellularLocation>
        <location evidence="5">Cell membrane</location>
        <topology evidence="5">Multi-pass membrane protein</topology>
    </subcellularLocation>
    <subcellularLocation>
        <location evidence="1">Membrane</location>
        <topology evidence="1">Multi-pass membrane protein</topology>
    </subcellularLocation>
</comment>
<sequence length="275" mass="31081">MILINQRASQQDEQSVIQHLEELRRVIIVSLIATFITAGVCWFFSDPVLKILLEPITSKDYDVIYIGVTEAIMTKLKLAFFLGFLASLPITLWQFWGFIIPALYKVERIYFTLFILLSFLFFMGGIAFGFLVVFRMCVNFLLSYGGSELLPMLTIGKYVSFTLNFLLPFGLVFELPLASYCLAKLGVISYRTMIKARKIAILASVVIASALVASPDIFSVLLMAAPMYLLYEISATIVRAVEWQARRKQAGKTFNPKATLKNLLDKIRHRGAMTE</sequence>
<dbReference type="PRINTS" id="PR01840">
    <property type="entry name" value="TATCFAMILY"/>
</dbReference>
<dbReference type="Proteomes" id="UP000798488">
    <property type="component" value="Unassembled WGS sequence"/>
</dbReference>
<dbReference type="EMBL" id="LSRS01000006">
    <property type="protein sequence ID" value="KAF1084182.1"/>
    <property type="molecule type" value="Genomic_DNA"/>
</dbReference>
<evidence type="ECO:0000256" key="2">
    <source>
        <dbReference type="ARBA" id="ARBA00022692"/>
    </source>
</evidence>
<dbReference type="AlphaFoldDB" id="A0A9D2WMG6"/>
<keyword evidence="2 5" id="KW-0812">Transmembrane</keyword>
<feature type="transmembrane region" description="Helical" evidence="5">
    <location>
        <begin position="111"/>
        <end position="141"/>
    </location>
</feature>
<dbReference type="RefSeq" id="WP_243153045.1">
    <property type="nucleotide sequence ID" value="NZ_LSRS01000006.1"/>
</dbReference>
<dbReference type="InterPro" id="IPR002033">
    <property type="entry name" value="TatC"/>
</dbReference>
<evidence type="ECO:0000256" key="1">
    <source>
        <dbReference type="ARBA" id="ARBA00004141"/>
    </source>
</evidence>
<keyword evidence="5" id="KW-0811">Translocation</keyword>
<comment type="subunit">
    <text evidence="5">Forms a complex with TatA.</text>
</comment>
<gene>
    <name evidence="5 6" type="primary">tatC</name>
    <name evidence="6" type="ORF">SPSYN_02586</name>
</gene>
<reference evidence="6" key="1">
    <citation type="submission" date="2016-02" db="EMBL/GenBank/DDBJ databases">
        <title>Draft Genome Sequence of Sporotomaculum syntrophicum Strain FB, a Syntrophic Benzoate Degrader.</title>
        <authorList>
            <person name="Nobu M.K."/>
            <person name="Narihiro T."/>
            <person name="Qiu Y.-L."/>
            <person name="Ohashi A."/>
            <person name="Liu W.-T."/>
            <person name="Yuji S."/>
        </authorList>
    </citation>
    <scope>NUCLEOTIDE SEQUENCE</scope>
    <source>
        <strain evidence="6">FB</strain>
    </source>
</reference>
<evidence type="ECO:0000313" key="6">
    <source>
        <dbReference type="EMBL" id="KAF1084182.1"/>
    </source>
</evidence>
<proteinExistence type="inferred from homology"/>
<comment type="caution">
    <text evidence="6">The sequence shown here is derived from an EMBL/GenBank/DDBJ whole genome shotgun (WGS) entry which is preliminary data.</text>
</comment>
<keyword evidence="3 5" id="KW-1133">Transmembrane helix</keyword>
<keyword evidence="5" id="KW-0653">Protein transport</keyword>
<keyword evidence="4 5" id="KW-0472">Membrane</keyword>
<dbReference type="GO" id="GO:0065002">
    <property type="term" value="P:intracellular protein transmembrane transport"/>
    <property type="evidence" value="ECO:0007669"/>
    <property type="project" value="TreeGrafter"/>
</dbReference>
<dbReference type="PANTHER" id="PTHR30371">
    <property type="entry name" value="SEC-INDEPENDENT PROTEIN TRANSLOCASE PROTEIN TATC"/>
    <property type="match status" value="1"/>
</dbReference>
<dbReference type="GO" id="GO:0033281">
    <property type="term" value="C:TAT protein transport complex"/>
    <property type="evidence" value="ECO:0007669"/>
    <property type="project" value="UniProtKB-UniRule"/>
</dbReference>
<name>A0A9D2WMG6_9FIRM</name>
<feature type="transmembrane region" description="Helical" evidence="5">
    <location>
        <begin position="26"/>
        <end position="45"/>
    </location>
</feature>
<feature type="transmembrane region" description="Helical" evidence="5">
    <location>
        <begin position="195"/>
        <end position="214"/>
    </location>
</feature>
<evidence type="ECO:0000256" key="3">
    <source>
        <dbReference type="ARBA" id="ARBA00022989"/>
    </source>
</evidence>
<evidence type="ECO:0000256" key="5">
    <source>
        <dbReference type="HAMAP-Rule" id="MF_00902"/>
    </source>
</evidence>
<comment type="caution">
    <text evidence="5">Lacks conserved residue(s) required for the propagation of feature annotation.</text>
</comment>